<dbReference type="InterPro" id="IPR008920">
    <property type="entry name" value="TF_FadR/GntR_C"/>
</dbReference>
<keyword evidence="6" id="KW-1185">Reference proteome</keyword>
<dbReference type="InterPro" id="IPR036388">
    <property type="entry name" value="WH-like_DNA-bd_sf"/>
</dbReference>
<dbReference type="SMART" id="SM00345">
    <property type="entry name" value="HTH_GNTR"/>
    <property type="match status" value="1"/>
</dbReference>
<dbReference type="OrthoDB" id="9799482at2"/>
<dbReference type="PANTHER" id="PTHR43537">
    <property type="entry name" value="TRANSCRIPTIONAL REGULATOR, GNTR FAMILY"/>
    <property type="match status" value="1"/>
</dbReference>
<dbReference type="Gene3D" id="1.10.10.10">
    <property type="entry name" value="Winged helix-like DNA-binding domain superfamily/Winged helix DNA-binding domain"/>
    <property type="match status" value="1"/>
</dbReference>
<dbReference type="InterPro" id="IPR036390">
    <property type="entry name" value="WH_DNA-bd_sf"/>
</dbReference>
<dbReference type="PATRIC" id="fig|1246626.3.peg.2707"/>
<dbReference type="KEGG" id="ble:BleG1_2715"/>
<dbReference type="CDD" id="cd07377">
    <property type="entry name" value="WHTH_GntR"/>
    <property type="match status" value="1"/>
</dbReference>
<evidence type="ECO:0000313" key="5">
    <source>
        <dbReference type="EMBL" id="AIC95280.1"/>
    </source>
</evidence>
<organism evidence="5 6">
    <name type="scientific">Shouchella lehensis G1</name>
    <dbReference type="NCBI Taxonomy" id="1246626"/>
    <lineage>
        <taxon>Bacteria</taxon>
        <taxon>Bacillati</taxon>
        <taxon>Bacillota</taxon>
        <taxon>Bacilli</taxon>
        <taxon>Bacillales</taxon>
        <taxon>Bacillaceae</taxon>
        <taxon>Shouchella</taxon>
    </lineage>
</organism>
<dbReference type="Gene3D" id="1.20.120.530">
    <property type="entry name" value="GntR ligand-binding domain-like"/>
    <property type="match status" value="1"/>
</dbReference>
<dbReference type="InterPro" id="IPR011711">
    <property type="entry name" value="GntR_C"/>
</dbReference>
<name>A0A060LZT2_9BACI</name>
<dbReference type="EMBL" id="CP003923">
    <property type="protein sequence ID" value="AIC95280.1"/>
    <property type="molecule type" value="Genomic_DNA"/>
</dbReference>
<feature type="domain" description="HTH gntR-type" evidence="4">
    <location>
        <begin position="4"/>
        <end position="72"/>
    </location>
</feature>
<evidence type="ECO:0000313" key="6">
    <source>
        <dbReference type="Proteomes" id="UP000027142"/>
    </source>
</evidence>
<dbReference type="RefSeq" id="WP_038481894.1">
    <property type="nucleotide sequence ID" value="NZ_CP003923.1"/>
</dbReference>
<sequence length="219" mass="25221">MATDKRYIEIIRALSEMIQKDDLKSGDKLPSERELSDRLHVGRSSIREALRGLELLDIIETKRGEGTFMKAPSSYRLVDLLLSFILKDDQARKDLSETRRIVEIEALKLAVFRISEDEVKQLDELISHSKVKWSHGDFPVEADYQFHETIVKACGNVLLYNIWKSLVAFNKEAIKESLERKGRPPESIKEHELVVEAIKHGEVEKALDAMSHHLKNSRF</sequence>
<dbReference type="SMART" id="SM00895">
    <property type="entry name" value="FCD"/>
    <property type="match status" value="1"/>
</dbReference>
<proteinExistence type="predicted"/>
<reference evidence="5 6" key="1">
    <citation type="journal article" date="2014" name="Gene">
        <title>A comparative genomic analysis of the alkalitolerant soil bacterium Bacillus lehensis G1.</title>
        <authorList>
            <person name="Noor Y.M."/>
            <person name="Samsulrizal N.H."/>
            <person name="Jema'on N.A."/>
            <person name="Low K.O."/>
            <person name="Ramli A.N."/>
            <person name="Alias N.I."/>
            <person name="Damis S.I."/>
            <person name="Fuzi S.F."/>
            <person name="Isa M.N."/>
            <person name="Murad A.M."/>
            <person name="Raih M.F."/>
            <person name="Bakar F.D."/>
            <person name="Najimudin N."/>
            <person name="Mahadi N.M."/>
            <person name="Illias R.M."/>
        </authorList>
    </citation>
    <scope>NUCLEOTIDE SEQUENCE [LARGE SCALE GENOMIC DNA]</scope>
    <source>
        <strain evidence="5 6">G1</strain>
    </source>
</reference>
<keyword evidence="2" id="KW-0238">DNA-binding</keyword>
<dbReference type="eggNOG" id="COG2186">
    <property type="taxonomic scope" value="Bacteria"/>
</dbReference>
<dbReference type="InterPro" id="IPR000524">
    <property type="entry name" value="Tscrpt_reg_HTH_GntR"/>
</dbReference>
<dbReference type="PANTHER" id="PTHR43537:SF5">
    <property type="entry name" value="UXU OPERON TRANSCRIPTIONAL REGULATOR"/>
    <property type="match status" value="1"/>
</dbReference>
<dbReference type="SUPFAM" id="SSF46785">
    <property type="entry name" value="Winged helix' DNA-binding domain"/>
    <property type="match status" value="1"/>
</dbReference>
<evidence type="ECO:0000259" key="4">
    <source>
        <dbReference type="PROSITE" id="PS50949"/>
    </source>
</evidence>
<accession>A0A060LZT2</accession>
<dbReference type="Proteomes" id="UP000027142">
    <property type="component" value="Chromosome"/>
</dbReference>
<dbReference type="Pfam" id="PF07729">
    <property type="entry name" value="FCD"/>
    <property type="match status" value="1"/>
</dbReference>
<dbReference type="PRINTS" id="PR00035">
    <property type="entry name" value="HTHGNTR"/>
</dbReference>
<evidence type="ECO:0000256" key="2">
    <source>
        <dbReference type="ARBA" id="ARBA00023125"/>
    </source>
</evidence>
<dbReference type="Pfam" id="PF00392">
    <property type="entry name" value="GntR"/>
    <property type="match status" value="1"/>
</dbReference>
<gene>
    <name evidence="5" type="ORF">BleG1_2715</name>
</gene>
<protein>
    <submittedName>
        <fullName evidence="5">HTH-type transcriptional regulator</fullName>
    </submittedName>
</protein>
<dbReference type="PROSITE" id="PS50949">
    <property type="entry name" value="HTH_GNTR"/>
    <property type="match status" value="1"/>
</dbReference>
<dbReference type="AlphaFoldDB" id="A0A060LZT2"/>
<evidence type="ECO:0000256" key="3">
    <source>
        <dbReference type="ARBA" id="ARBA00023163"/>
    </source>
</evidence>
<dbReference type="STRING" id="1246626.BleG1_2715"/>
<keyword evidence="1" id="KW-0805">Transcription regulation</keyword>
<dbReference type="GO" id="GO:0003677">
    <property type="term" value="F:DNA binding"/>
    <property type="evidence" value="ECO:0007669"/>
    <property type="project" value="UniProtKB-KW"/>
</dbReference>
<dbReference type="HOGENOM" id="CLU_017584_9_3_9"/>
<dbReference type="GO" id="GO:0003700">
    <property type="term" value="F:DNA-binding transcription factor activity"/>
    <property type="evidence" value="ECO:0007669"/>
    <property type="project" value="InterPro"/>
</dbReference>
<dbReference type="SUPFAM" id="SSF48008">
    <property type="entry name" value="GntR ligand-binding domain-like"/>
    <property type="match status" value="1"/>
</dbReference>
<keyword evidence="3" id="KW-0804">Transcription</keyword>
<evidence type="ECO:0000256" key="1">
    <source>
        <dbReference type="ARBA" id="ARBA00023015"/>
    </source>
</evidence>